<feature type="region of interest" description="Disordered" evidence="1">
    <location>
        <begin position="44"/>
        <end position="73"/>
    </location>
</feature>
<dbReference type="Pfam" id="PF04305">
    <property type="entry name" value="DUF455"/>
    <property type="match status" value="1"/>
</dbReference>
<accession>A0A956LX56</accession>
<gene>
    <name evidence="2" type="ORF">KC729_05800</name>
</gene>
<reference evidence="2" key="2">
    <citation type="journal article" date="2021" name="Microbiome">
        <title>Successional dynamics and alternative stable states in a saline activated sludge microbial community over 9 years.</title>
        <authorList>
            <person name="Wang Y."/>
            <person name="Ye J."/>
            <person name="Ju F."/>
            <person name="Liu L."/>
            <person name="Boyd J.A."/>
            <person name="Deng Y."/>
            <person name="Parks D.H."/>
            <person name="Jiang X."/>
            <person name="Yin X."/>
            <person name="Woodcroft B.J."/>
            <person name="Tyson G.W."/>
            <person name="Hugenholtz P."/>
            <person name="Polz M.F."/>
            <person name="Zhang T."/>
        </authorList>
    </citation>
    <scope>NUCLEOTIDE SEQUENCE</scope>
    <source>
        <strain evidence="2">HKST-UBA01</strain>
    </source>
</reference>
<dbReference type="PANTHER" id="PTHR42782">
    <property type="entry name" value="SI:CH73-314G15.3"/>
    <property type="match status" value="1"/>
</dbReference>
<feature type="compositionally biased region" description="Basic and acidic residues" evidence="1">
    <location>
        <begin position="1"/>
        <end position="20"/>
    </location>
</feature>
<dbReference type="EMBL" id="JAGQHR010000121">
    <property type="protein sequence ID" value="MCA9727179.1"/>
    <property type="molecule type" value="Genomic_DNA"/>
</dbReference>
<feature type="region of interest" description="Disordered" evidence="1">
    <location>
        <begin position="1"/>
        <end position="28"/>
    </location>
</feature>
<sequence>MDGPPERQRSHEVRAPREHLASASPRPPVSVREFCLAVLQRGDLPSKLAPPRGPDGRWLPDDDPGPPLVLDAPARDPEIALDTGKSGAGERLPRLDDLHDRIARARCLERFANHELMAVELFAWALLAYPDLPRSLRRGFLRVLEEEQTHLRLYLDRLSELDWFLGRTPLGDYFWQQVPALRESPHGVKAFLAAMGLTFEQANLDYALLYRDAFRRAGDERSARAIERVHRDEIGHVRLAAVWFRRLDAEGKGDIALYEETIPFPLSAARAKARRFDVESRTRAGLSPEMIAYVRAAVPYRRAAVPVRPDASAGFVLFTNVGDEEDGWALRAAPKIEAIGAIWPLALGRAPEGCVARSSPRQPEVRSTTGRLHPAFLEWLDRTGESPLLRSLVRATLSQDP</sequence>
<evidence type="ECO:0000256" key="1">
    <source>
        <dbReference type="SAM" id="MobiDB-lite"/>
    </source>
</evidence>
<dbReference type="PANTHER" id="PTHR42782:SF2">
    <property type="entry name" value="3-OXOACYL-[ACYL-CARRIER-PROTEIN] SYNTHASE-LIKE PROTEIN"/>
    <property type="match status" value="1"/>
</dbReference>
<dbReference type="AlphaFoldDB" id="A0A956LX56"/>
<dbReference type="CDD" id="cd00657">
    <property type="entry name" value="Ferritin_like"/>
    <property type="match status" value="1"/>
</dbReference>
<protein>
    <submittedName>
        <fullName evidence="2">DUF455 family protein</fullName>
    </submittedName>
</protein>
<dbReference type="Proteomes" id="UP000697710">
    <property type="component" value="Unassembled WGS sequence"/>
</dbReference>
<dbReference type="InterPro" id="IPR007402">
    <property type="entry name" value="DUF455"/>
</dbReference>
<dbReference type="SUPFAM" id="SSF47240">
    <property type="entry name" value="Ferritin-like"/>
    <property type="match status" value="1"/>
</dbReference>
<evidence type="ECO:0000313" key="3">
    <source>
        <dbReference type="Proteomes" id="UP000697710"/>
    </source>
</evidence>
<reference evidence="2" key="1">
    <citation type="submission" date="2020-04" db="EMBL/GenBank/DDBJ databases">
        <authorList>
            <person name="Zhang T."/>
        </authorList>
    </citation>
    <scope>NUCLEOTIDE SEQUENCE</scope>
    <source>
        <strain evidence="2">HKST-UBA01</strain>
    </source>
</reference>
<name>A0A956LX56_UNCEI</name>
<dbReference type="InterPro" id="IPR009078">
    <property type="entry name" value="Ferritin-like_SF"/>
</dbReference>
<evidence type="ECO:0000313" key="2">
    <source>
        <dbReference type="EMBL" id="MCA9727179.1"/>
    </source>
</evidence>
<comment type="caution">
    <text evidence="2">The sequence shown here is derived from an EMBL/GenBank/DDBJ whole genome shotgun (WGS) entry which is preliminary data.</text>
</comment>
<organism evidence="2 3">
    <name type="scientific">Eiseniibacteriota bacterium</name>
    <dbReference type="NCBI Taxonomy" id="2212470"/>
    <lineage>
        <taxon>Bacteria</taxon>
        <taxon>Candidatus Eiseniibacteriota</taxon>
    </lineage>
</organism>
<feature type="non-terminal residue" evidence="2">
    <location>
        <position position="401"/>
    </location>
</feature>
<proteinExistence type="predicted"/>